<proteinExistence type="predicted"/>
<keyword evidence="2" id="KW-1185">Reference proteome</keyword>
<evidence type="ECO:0000313" key="2">
    <source>
        <dbReference type="Proteomes" id="UP001271640"/>
    </source>
</evidence>
<sequence>MARCHQVNQAKSGPAIFNSRKDKYRLIKDIEENNGKKMIIKSLPNSFYNAELNNLLSLTFRKQLIFSGFMSHM</sequence>
<gene>
    <name evidence="1" type="ORF">FE394_03215</name>
</gene>
<evidence type="ECO:0000313" key="1">
    <source>
        <dbReference type="EMBL" id="MDX7998232.1"/>
    </source>
</evidence>
<dbReference type="RefSeq" id="WP_319924969.1">
    <property type="nucleotide sequence ID" value="NZ_VCDP01000008.1"/>
</dbReference>
<protein>
    <submittedName>
        <fullName evidence="1">Isochorismatase family protein</fullName>
    </submittedName>
</protein>
<name>A0ABU4SHV2_9GAMM</name>
<comment type="caution">
    <text evidence="1">The sequence shown here is derived from an EMBL/GenBank/DDBJ whole genome shotgun (WGS) entry which is preliminary data.</text>
</comment>
<reference evidence="2" key="1">
    <citation type="journal article" date="2024" name="Toxins">
        <title>Genome Sequence Analysis of Native Xenorhabdus Strains Isolated from Entomopathogenic Nematodes in Argentina.</title>
        <authorList>
            <person name="Palma L."/>
            <person name="Frizzo L."/>
            <person name="Kaiser S."/>
            <person name="Berry C."/>
            <person name="Caballero P."/>
            <person name="Bode H.B."/>
            <person name="Del Valle E.E."/>
        </authorList>
    </citation>
    <scope>NUCLEOTIDE SEQUENCE [LARGE SCALE GENOMIC DNA]</scope>
    <source>
        <strain evidence="2">Reich</strain>
    </source>
</reference>
<dbReference type="EMBL" id="VCDP01000008">
    <property type="protein sequence ID" value="MDX7998232.1"/>
    <property type="molecule type" value="Genomic_DNA"/>
</dbReference>
<dbReference type="InterPro" id="IPR036380">
    <property type="entry name" value="Isochorismatase-like_sf"/>
</dbReference>
<dbReference type="Proteomes" id="UP001271640">
    <property type="component" value="Unassembled WGS sequence"/>
</dbReference>
<dbReference type="SUPFAM" id="SSF52499">
    <property type="entry name" value="Isochorismatase-like hydrolases"/>
    <property type="match status" value="1"/>
</dbReference>
<organism evidence="1 2">
    <name type="scientific">Xenorhabdus littoralis</name>
    <dbReference type="NCBI Taxonomy" id="2582835"/>
    <lineage>
        <taxon>Bacteria</taxon>
        <taxon>Pseudomonadati</taxon>
        <taxon>Pseudomonadota</taxon>
        <taxon>Gammaproteobacteria</taxon>
        <taxon>Enterobacterales</taxon>
        <taxon>Morganellaceae</taxon>
        <taxon>Xenorhabdus</taxon>
    </lineage>
</organism>
<accession>A0ABU4SHV2</accession>